<comment type="subcellular location">
    <subcellularLocation>
        <location evidence="1">Cell envelope</location>
    </subcellularLocation>
    <subcellularLocation>
        <location evidence="2">Secreted</location>
    </subcellularLocation>
</comment>
<keyword evidence="8" id="KW-0732">Signal</keyword>
<feature type="chain" id="PRO_5044607950" description="superoxide dismutase" evidence="8">
    <location>
        <begin position="18"/>
        <end position="311"/>
    </location>
</feature>
<dbReference type="GO" id="GO:0005576">
    <property type="term" value="C:extracellular region"/>
    <property type="evidence" value="ECO:0007669"/>
    <property type="project" value="UniProtKB-SubCell"/>
</dbReference>
<evidence type="ECO:0000256" key="2">
    <source>
        <dbReference type="ARBA" id="ARBA00004613"/>
    </source>
</evidence>
<feature type="signal peptide" evidence="8">
    <location>
        <begin position="1"/>
        <end position="17"/>
    </location>
</feature>
<comment type="similarity">
    <text evidence="3">Belongs to the Cu-Zn superoxide dismutase family.</text>
</comment>
<name>A0A4Q4MFQ3_9PLEO</name>
<dbReference type="SUPFAM" id="SSF49329">
    <property type="entry name" value="Cu,Zn superoxide dismutase-like"/>
    <property type="match status" value="1"/>
</dbReference>
<evidence type="ECO:0000256" key="7">
    <source>
        <dbReference type="ARBA" id="ARBA00049204"/>
    </source>
</evidence>
<reference evidence="10" key="3">
    <citation type="journal article" date="2019" name="J. ISSAAS">
        <title>Genomics, evolutionary history and diagnostics of the Alternaria alternata species group including apple and Asian pear pathotypes.</title>
        <authorList>
            <person name="Armitage A.D."/>
            <person name="Cockerton H.M."/>
            <person name="Sreenivasaprasad S."/>
            <person name="Woodhall J."/>
            <person name="Lane C."/>
            <person name="Harrison R.J."/>
            <person name="Clarkson J.P."/>
        </authorList>
    </citation>
    <scope>NUCLEOTIDE SEQUENCE</scope>
    <source>
        <strain evidence="10">FERA 1082</strain>
    </source>
</reference>
<dbReference type="Proteomes" id="UP000293195">
    <property type="component" value="Unassembled WGS sequence"/>
</dbReference>
<dbReference type="Proteomes" id="UP000292340">
    <property type="component" value="Unassembled WGS sequence"/>
</dbReference>
<evidence type="ECO:0000256" key="5">
    <source>
        <dbReference type="ARBA" id="ARBA00022525"/>
    </source>
</evidence>
<dbReference type="Proteomes" id="UP000292402">
    <property type="component" value="Unassembled WGS sequence"/>
</dbReference>
<evidence type="ECO:0000256" key="8">
    <source>
        <dbReference type="SAM" id="SignalP"/>
    </source>
</evidence>
<keyword evidence="5" id="KW-0964">Secreted</keyword>
<dbReference type="Gene3D" id="2.60.40.200">
    <property type="entry name" value="Superoxide dismutase, copper/zinc binding domain"/>
    <property type="match status" value="1"/>
</dbReference>
<evidence type="ECO:0000313" key="13">
    <source>
        <dbReference type="Proteomes" id="UP000293195"/>
    </source>
</evidence>
<reference evidence="9" key="1">
    <citation type="submission" date="2017-10" db="EMBL/GenBank/DDBJ databases">
        <authorList>
            <person name="Armitage A.D."/>
            <person name="Barbara D.J."/>
            <person name="Woodhall J.W."/>
            <person name="Sreenivasaprasad S."/>
            <person name="Lane C.R."/>
            <person name="Clarkson J.P."/>
            <person name="Harrison R.J."/>
        </authorList>
    </citation>
    <scope>NUCLEOTIDE SEQUENCE</scope>
    <source>
        <strain evidence="9">FERA 1164</strain>
        <strain evidence="11">FERA 635</strain>
    </source>
</reference>
<evidence type="ECO:0000256" key="1">
    <source>
        <dbReference type="ARBA" id="ARBA00004196"/>
    </source>
</evidence>
<dbReference type="EC" id="1.15.1.1" evidence="4"/>
<dbReference type="GO" id="GO:0046872">
    <property type="term" value="F:metal ion binding"/>
    <property type="evidence" value="ECO:0007669"/>
    <property type="project" value="InterPro"/>
</dbReference>
<keyword evidence="13" id="KW-1185">Reference proteome</keyword>
<dbReference type="AlphaFoldDB" id="A0A4Q4MFQ3"/>
<evidence type="ECO:0000256" key="6">
    <source>
        <dbReference type="ARBA" id="ARBA00022862"/>
    </source>
</evidence>
<comment type="catalytic activity">
    <reaction evidence="7">
        <text>2 superoxide + 2 H(+) = H2O2 + O2</text>
        <dbReference type="Rhea" id="RHEA:20696"/>
        <dbReference type="ChEBI" id="CHEBI:15378"/>
        <dbReference type="ChEBI" id="CHEBI:15379"/>
        <dbReference type="ChEBI" id="CHEBI:16240"/>
        <dbReference type="ChEBI" id="CHEBI:18421"/>
        <dbReference type="EC" id="1.15.1.1"/>
    </reaction>
</comment>
<reference evidence="12 13" key="2">
    <citation type="journal article" date="2019" name="bioRxiv">
        <title>Genomics, evolutionary history and diagnostics of the Alternaria alternata species group including apple and Asian pear pathotypes.</title>
        <authorList>
            <person name="Armitage A.D."/>
            <person name="Cockerton H.M."/>
            <person name="Sreenivasaprasad S."/>
            <person name="Woodhall J.W."/>
            <person name="Lane C.R."/>
            <person name="Harrison R.J."/>
            <person name="Clarkson J.P."/>
        </authorList>
    </citation>
    <scope>NUCLEOTIDE SEQUENCE [LARGE SCALE GENOMIC DNA]</scope>
    <source>
        <strain evidence="12">FERA 1082</strain>
        <strain evidence="9">FERA 1164</strain>
        <strain evidence="13">FERA 635</strain>
    </source>
</reference>
<accession>A0A4Q4MFQ3</accession>
<organism evidence="10 12">
    <name type="scientific">Alternaria tenuissima</name>
    <dbReference type="NCBI Taxonomy" id="119927"/>
    <lineage>
        <taxon>Eukaryota</taxon>
        <taxon>Fungi</taxon>
        <taxon>Dikarya</taxon>
        <taxon>Ascomycota</taxon>
        <taxon>Pezizomycotina</taxon>
        <taxon>Dothideomycetes</taxon>
        <taxon>Pleosporomycetidae</taxon>
        <taxon>Pleosporales</taxon>
        <taxon>Pleosporineae</taxon>
        <taxon>Pleosporaceae</taxon>
        <taxon>Alternaria</taxon>
        <taxon>Alternaria sect. Alternaria</taxon>
        <taxon>Alternaria alternata complex</taxon>
    </lineage>
</organism>
<comment type="caution">
    <text evidence="10">The sequence shown here is derived from an EMBL/GenBank/DDBJ whole genome shotgun (WGS) entry which is preliminary data.</text>
</comment>
<keyword evidence="6" id="KW-0049">Antioxidant</keyword>
<proteinExistence type="inferred from homology"/>
<protein>
    <recommendedName>
        <fullName evidence="4">superoxide dismutase</fullName>
        <ecNumber evidence="4">1.15.1.1</ecNumber>
    </recommendedName>
</protein>
<gene>
    <name evidence="10" type="ORF">AA0114_g6600</name>
    <name evidence="9" type="ORF">AA0115_g542</name>
    <name evidence="11" type="ORF">AA0119_g8228</name>
</gene>
<dbReference type="FunFam" id="2.60.40.200:FF:000007">
    <property type="entry name" value="Cell surface Cu-only superoxide dismutase 5"/>
    <property type="match status" value="1"/>
</dbReference>
<dbReference type="EMBL" id="PDXB01000001">
    <property type="protein sequence ID" value="RYN38640.1"/>
    <property type="molecule type" value="Genomic_DNA"/>
</dbReference>
<dbReference type="InterPro" id="IPR036423">
    <property type="entry name" value="SOD-like_Cu/Zn_dom_sf"/>
</dbReference>
<dbReference type="GO" id="GO:0004784">
    <property type="term" value="F:superoxide dismutase activity"/>
    <property type="evidence" value="ECO:0007669"/>
    <property type="project" value="UniProtKB-EC"/>
</dbReference>
<evidence type="ECO:0000256" key="4">
    <source>
        <dbReference type="ARBA" id="ARBA00012682"/>
    </source>
</evidence>
<evidence type="ECO:0000313" key="12">
    <source>
        <dbReference type="Proteomes" id="UP000292402"/>
    </source>
</evidence>
<evidence type="ECO:0000256" key="3">
    <source>
        <dbReference type="ARBA" id="ARBA00010457"/>
    </source>
</evidence>
<evidence type="ECO:0000313" key="9">
    <source>
        <dbReference type="EMBL" id="RYN38640.1"/>
    </source>
</evidence>
<dbReference type="EMBL" id="PDXF01000037">
    <property type="protein sequence ID" value="RYN95852.1"/>
    <property type="molecule type" value="Genomic_DNA"/>
</dbReference>
<sequence>MLVSVISVLAAASAVAAQSSTVIPAPVVTGNPIGAKYVGTLPPKEGSTLTGSIEATTGADGKGVKFSVSFAGLPETGGPFMYHLHAKPVPADGNCTGTGAHLDPYMRGEVPGCDASKPETCQTGDLSGKYGNATEQTFSAEYTDLYSATLPSDPAFFGALSFVVHLSNKTRIGCANFTMIDAGTNGYGAPPASSYAPESSGYGAAPSSSGYGAAPSSSGYGAALSSTGYAAPPLSTGYPMMPPTNTSSGFAQSSGMPLYNTTTVAASPTAGLPITPSAASSSAPAEFTAGAAKVAGGAGALLAAAAAALVL</sequence>
<dbReference type="EMBL" id="PDXA01000020">
    <property type="protein sequence ID" value="RYN49372.1"/>
    <property type="molecule type" value="Genomic_DNA"/>
</dbReference>
<evidence type="ECO:0000313" key="11">
    <source>
        <dbReference type="EMBL" id="RYN95852.1"/>
    </source>
</evidence>
<evidence type="ECO:0000313" key="10">
    <source>
        <dbReference type="EMBL" id="RYN49372.1"/>
    </source>
</evidence>